<gene>
    <name evidence="5" type="primary">rpo11</name>
    <name evidence="5" type="synonym">rpoL</name>
    <name evidence="7" type="ordered locus">Metig_0940</name>
</gene>
<dbReference type="RefSeq" id="WP_013799085.1">
    <property type="nucleotide sequence ID" value="NC_015562.1"/>
</dbReference>
<dbReference type="GO" id="GO:0006351">
    <property type="term" value="P:DNA-templated transcription"/>
    <property type="evidence" value="ECO:0007669"/>
    <property type="project" value="UniProtKB-UniRule"/>
</dbReference>
<organism evidence="8">
    <name type="scientific">Methanotorris igneus (strain DSM 5666 / JCM 11834 / Kol 5)</name>
    <dbReference type="NCBI Taxonomy" id="880724"/>
    <lineage>
        <taxon>Archaea</taxon>
        <taxon>Methanobacteriati</taxon>
        <taxon>Methanobacteriota</taxon>
        <taxon>Methanomada group</taxon>
        <taxon>Methanococci</taxon>
        <taxon>Methanococcales</taxon>
        <taxon>Methanocaldococcaceae</taxon>
        <taxon>Methanotorris</taxon>
    </lineage>
</organism>
<dbReference type="HAMAP" id="MF_00261">
    <property type="entry name" value="RNApol_arch_Rpo11"/>
    <property type="match status" value="1"/>
</dbReference>
<dbReference type="GO" id="GO:0003899">
    <property type="term" value="F:DNA-directed RNA polymerase activity"/>
    <property type="evidence" value="ECO:0007669"/>
    <property type="project" value="UniProtKB-UniRule"/>
</dbReference>
<dbReference type="Pfam" id="PF13656">
    <property type="entry name" value="RNA_pol_L_2"/>
    <property type="match status" value="1"/>
</dbReference>
<comment type="subunit">
    <text evidence="5">Part of the RNA polymerase complex.</text>
</comment>
<feature type="domain" description="DNA-directed RNA polymerase RBP11-like dimerisation" evidence="6">
    <location>
        <begin position="16"/>
        <end position="96"/>
    </location>
</feature>
<evidence type="ECO:0000256" key="4">
    <source>
        <dbReference type="ARBA" id="ARBA00025751"/>
    </source>
</evidence>
<proteinExistence type="inferred from homology"/>
<dbReference type="Proteomes" id="UP000009227">
    <property type="component" value="Chromosome"/>
</dbReference>
<keyword evidence="2 5" id="KW-0963">Cytoplasm</keyword>
<dbReference type="KEGG" id="mig:Metig_0940"/>
<dbReference type="Gene3D" id="3.30.1360.10">
    <property type="entry name" value="RNA polymerase, RBP11-like subunit"/>
    <property type="match status" value="1"/>
</dbReference>
<comment type="subcellular location">
    <subcellularLocation>
        <location evidence="5">Cytoplasm</location>
    </subcellularLocation>
</comment>
<dbReference type="InterPro" id="IPR008193">
    <property type="entry name" value="RNA_pol_Rpb11_13-16kDa_CS"/>
</dbReference>
<dbReference type="GO" id="GO:0000428">
    <property type="term" value="C:DNA-directed RNA polymerase complex"/>
    <property type="evidence" value="ECO:0007669"/>
    <property type="project" value="UniProtKB-KW"/>
</dbReference>
<dbReference type="NCBIfam" id="NF002234">
    <property type="entry name" value="PRK01146.1-2"/>
    <property type="match status" value="1"/>
</dbReference>
<dbReference type="GeneID" id="10643786"/>
<reference evidence="7 8" key="1">
    <citation type="submission" date="2011-05" db="EMBL/GenBank/DDBJ databases">
        <title>Complete sequence of Methanotorris igneus Kol 5.</title>
        <authorList>
            <consortium name="US DOE Joint Genome Institute"/>
            <person name="Lucas S."/>
            <person name="Han J."/>
            <person name="Lapidus A."/>
            <person name="Cheng J.-F."/>
            <person name="Goodwin L."/>
            <person name="Pitluck S."/>
            <person name="Peters L."/>
            <person name="Mikhailova N."/>
            <person name="Chertkov O."/>
            <person name="Han C."/>
            <person name="Tapia R."/>
            <person name="Land M."/>
            <person name="Hauser L."/>
            <person name="Kyrpides N."/>
            <person name="Ivanova N."/>
            <person name="Pagani I."/>
            <person name="Sieprawska-Lupa M."/>
            <person name="Whitman W."/>
            <person name="Woyke T."/>
        </authorList>
    </citation>
    <scope>NUCLEOTIDE SEQUENCE [LARGE SCALE GENOMIC DNA]</scope>
    <source>
        <strain evidence="8">DSM 5666 / JCM 11834 / Kol 5</strain>
    </source>
</reference>
<evidence type="ECO:0000256" key="5">
    <source>
        <dbReference type="HAMAP-Rule" id="MF_00261"/>
    </source>
</evidence>
<dbReference type="GO" id="GO:0005737">
    <property type="term" value="C:cytoplasm"/>
    <property type="evidence" value="ECO:0007669"/>
    <property type="project" value="UniProtKB-SubCell"/>
</dbReference>
<dbReference type="EMBL" id="CP002737">
    <property type="protein sequence ID" value="AEF96483.1"/>
    <property type="molecule type" value="Genomic_DNA"/>
</dbReference>
<dbReference type="OrthoDB" id="24205at2157"/>
<protein>
    <recommendedName>
        <fullName evidence="5">DNA-directed RNA polymerase subunit Rpo11</fullName>
        <ecNumber evidence="5">2.7.7.6</ecNumber>
    </recommendedName>
    <alternativeName>
        <fullName evidence="5">DNA-directed RNA polymerase subunit L</fullName>
    </alternativeName>
</protein>
<evidence type="ECO:0000256" key="1">
    <source>
        <dbReference type="ARBA" id="ARBA00022478"/>
    </source>
</evidence>
<dbReference type="GO" id="GO:0003677">
    <property type="term" value="F:DNA binding"/>
    <property type="evidence" value="ECO:0007669"/>
    <property type="project" value="InterPro"/>
</dbReference>
<keyword evidence="5" id="KW-0548">Nucleotidyltransferase</keyword>
<name>F6BDC2_METIK</name>
<keyword evidence="5" id="KW-0808">Transferase</keyword>
<keyword evidence="3 5" id="KW-0804">Transcription</keyword>
<dbReference type="CDD" id="cd06927">
    <property type="entry name" value="RNAP_L"/>
    <property type="match status" value="1"/>
</dbReference>
<keyword evidence="1 5" id="KW-0240">DNA-directed RNA polymerase</keyword>
<evidence type="ECO:0000259" key="6">
    <source>
        <dbReference type="Pfam" id="PF13656"/>
    </source>
</evidence>
<dbReference type="EC" id="2.7.7.6" evidence="5"/>
<comment type="similarity">
    <text evidence="4 5">Belongs to the archaeal Rpo11/eukaryotic RPB11/RPC19 RNA polymerase subunit family.</text>
</comment>
<dbReference type="AlphaFoldDB" id="F6BDC2"/>
<dbReference type="PROSITE" id="PS01154">
    <property type="entry name" value="RNA_POL_L_13KD"/>
    <property type="match status" value="1"/>
</dbReference>
<dbReference type="InterPro" id="IPR036603">
    <property type="entry name" value="RBP11-like"/>
</dbReference>
<dbReference type="InterPro" id="IPR022905">
    <property type="entry name" value="Rpo11-like"/>
</dbReference>
<comment type="catalytic activity">
    <reaction evidence="5">
        <text>RNA(n) + a ribonucleoside 5'-triphosphate = RNA(n+1) + diphosphate</text>
        <dbReference type="Rhea" id="RHEA:21248"/>
        <dbReference type="Rhea" id="RHEA-COMP:14527"/>
        <dbReference type="Rhea" id="RHEA-COMP:17342"/>
        <dbReference type="ChEBI" id="CHEBI:33019"/>
        <dbReference type="ChEBI" id="CHEBI:61557"/>
        <dbReference type="ChEBI" id="CHEBI:140395"/>
        <dbReference type="EC" id="2.7.7.6"/>
    </reaction>
</comment>
<dbReference type="InterPro" id="IPR009025">
    <property type="entry name" value="RBP11-like_dimer"/>
</dbReference>
<evidence type="ECO:0000256" key="3">
    <source>
        <dbReference type="ARBA" id="ARBA00023163"/>
    </source>
</evidence>
<comment type="function">
    <text evidence="5">DNA-dependent RNA polymerase (RNAP) catalyzes the transcription of DNA into RNA using the four ribonucleoside triphosphates as substrates.</text>
</comment>
<dbReference type="GO" id="GO:0046983">
    <property type="term" value="F:protein dimerization activity"/>
    <property type="evidence" value="ECO:0007669"/>
    <property type="project" value="InterPro"/>
</dbReference>
<dbReference type="SUPFAM" id="SSF55257">
    <property type="entry name" value="RBP11-like subunits of RNA polymerase"/>
    <property type="match status" value="1"/>
</dbReference>
<dbReference type="PANTHER" id="PTHR13946">
    <property type="entry name" value="DNA-DIRECTED RNA POLYMERASE I,II,III"/>
    <property type="match status" value="1"/>
</dbReference>
<evidence type="ECO:0000256" key="2">
    <source>
        <dbReference type="ARBA" id="ARBA00022490"/>
    </source>
</evidence>
<evidence type="ECO:0000313" key="7">
    <source>
        <dbReference type="EMBL" id="AEF96483.1"/>
    </source>
</evidence>
<accession>F6BDC2</accession>
<dbReference type="HOGENOM" id="CLU_090381_5_0_2"/>
<dbReference type="PANTHER" id="PTHR13946:SF28">
    <property type="entry name" value="DNA-DIRECTED RNA POLYMERASES I AND III SUBUNIT RPAC2"/>
    <property type="match status" value="1"/>
</dbReference>
<keyword evidence="8" id="KW-1185">Reference proteome</keyword>
<sequence length="99" mass="11288">MDKKMVKILEKKENLIEVELLNEDHSLCNVLKDILLNKDGVLMASYSIDHPVLDPNTGRYISNPKLLVKTKEGINAEEVLKEALKDLIKMCDELLQNIN</sequence>
<evidence type="ECO:0000313" key="8">
    <source>
        <dbReference type="Proteomes" id="UP000009227"/>
    </source>
</evidence>
<dbReference type="STRING" id="880724.Metig_0940"/>